<evidence type="ECO:0000313" key="2">
    <source>
        <dbReference type="Proteomes" id="UP000005695"/>
    </source>
</evidence>
<dbReference type="Proteomes" id="UP000005695">
    <property type="component" value="Unassembled WGS sequence"/>
</dbReference>
<name>Q1K487_DESA6</name>
<sequence length="120" mass="14408">MTVQQLHEKIEQQRQPEHDFIAWTEPGHSSDQVELLDYFLCHRLEKIDKIETFTLMTLEDLWQRLQSLQGDKLSRHWRKKVEVMDWQVTEANGRERVRSCSYRPEGVLAVYEEILARQTP</sequence>
<evidence type="ECO:0000313" key="1">
    <source>
        <dbReference type="EMBL" id="EAT17216.1"/>
    </source>
</evidence>
<reference evidence="1" key="2">
    <citation type="submission" date="2006-05" db="EMBL/GenBank/DDBJ databases">
        <title>Sequencing of the draft genome and assembly of Desulfuromonas acetoxidans DSM 684.</title>
        <authorList>
            <consortium name="US DOE Joint Genome Institute (JGI-PGF)"/>
            <person name="Copeland A."/>
            <person name="Lucas S."/>
            <person name="Lapidus A."/>
            <person name="Barry K."/>
            <person name="Detter J.C."/>
            <person name="Glavina del Rio T."/>
            <person name="Hammon N."/>
            <person name="Israni S."/>
            <person name="Dalin E."/>
            <person name="Tice H."/>
            <person name="Bruce D."/>
            <person name="Pitluck S."/>
            <person name="Richardson P."/>
        </authorList>
    </citation>
    <scope>NUCLEOTIDE SEQUENCE [LARGE SCALE GENOMIC DNA]</scope>
    <source>
        <strain evidence="1">DSM 684</strain>
    </source>
</reference>
<proteinExistence type="predicted"/>
<comment type="caution">
    <text evidence="1">The sequence shown here is derived from an EMBL/GenBank/DDBJ whole genome shotgun (WGS) entry which is preliminary data.</text>
</comment>
<gene>
    <name evidence="1" type="ORF">Dace_3082</name>
</gene>
<accession>Q1K487</accession>
<dbReference type="AlphaFoldDB" id="Q1K487"/>
<organism evidence="1 2">
    <name type="scientific">Desulfuromonas acetoxidans (strain DSM 684 / 11070)</name>
    <dbReference type="NCBI Taxonomy" id="281689"/>
    <lineage>
        <taxon>Bacteria</taxon>
        <taxon>Pseudomonadati</taxon>
        <taxon>Thermodesulfobacteriota</taxon>
        <taxon>Desulfuromonadia</taxon>
        <taxon>Desulfuromonadales</taxon>
        <taxon>Desulfuromonadaceae</taxon>
        <taxon>Desulfuromonas</taxon>
    </lineage>
</organism>
<dbReference type="RefSeq" id="WP_005997445.1">
    <property type="nucleotide sequence ID" value="NZ_AAEW02000001.1"/>
</dbReference>
<dbReference type="EMBL" id="AAEW02000001">
    <property type="protein sequence ID" value="EAT17216.1"/>
    <property type="molecule type" value="Genomic_DNA"/>
</dbReference>
<protein>
    <submittedName>
        <fullName evidence="1">Uncharacterized protein</fullName>
    </submittedName>
</protein>
<dbReference type="OrthoDB" id="5396725at2"/>
<reference evidence="1" key="1">
    <citation type="submission" date="2006-05" db="EMBL/GenBank/DDBJ databases">
        <title>Annotation of the draft genome assembly of Desulfuromonas acetoxidans DSM 684.</title>
        <authorList>
            <consortium name="US DOE Joint Genome Institute (JGI-ORNL)"/>
            <person name="Larimer F."/>
            <person name="Land M."/>
            <person name="Hauser L."/>
        </authorList>
    </citation>
    <scope>NUCLEOTIDE SEQUENCE [LARGE SCALE GENOMIC DNA]</scope>
    <source>
        <strain evidence="1">DSM 684</strain>
    </source>
</reference>
<keyword evidence="2" id="KW-1185">Reference proteome</keyword>